<keyword evidence="3" id="KW-0597">Phosphoprotein</keyword>
<protein>
    <recommendedName>
        <fullName evidence="7">Microtubule-associated protein</fullName>
    </recommendedName>
</protein>
<evidence type="ECO:0000256" key="4">
    <source>
        <dbReference type="ARBA" id="ARBA00022701"/>
    </source>
</evidence>
<dbReference type="Pfam" id="PF00418">
    <property type="entry name" value="Tubulin-binding"/>
    <property type="match status" value="5"/>
</dbReference>
<dbReference type="AlphaFoldDB" id="A0A8C8JFT5"/>
<name>A0A8C8JFT5_ONCTS</name>
<dbReference type="PANTHER" id="PTHR11501">
    <property type="entry name" value="MICROTUBULE-ASSOCIATED PROTEIN"/>
    <property type="match status" value="1"/>
</dbReference>
<feature type="region of interest" description="Disordered" evidence="8">
    <location>
        <begin position="1"/>
        <end position="204"/>
    </location>
</feature>
<dbReference type="Proteomes" id="UP000694402">
    <property type="component" value="Unassembled WGS sequence"/>
</dbReference>
<comment type="subcellular location">
    <subcellularLocation>
        <location evidence="1 7">Cytoplasm</location>
        <location evidence="1 7">Cytoskeleton</location>
    </subcellularLocation>
</comment>
<keyword evidence="2 7" id="KW-0963">Cytoplasm</keyword>
<evidence type="ECO:0000256" key="3">
    <source>
        <dbReference type="ARBA" id="ARBA00022553"/>
    </source>
</evidence>
<feature type="compositionally biased region" description="Basic and acidic residues" evidence="8">
    <location>
        <begin position="54"/>
        <end position="68"/>
    </location>
</feature>
<dbReference type="GO" id="GO:0043005">
    <property type="term" value="C:neuron projection"/>
    <property type="evidence" value="ECO:0007669"/>
    <property type="project" value="TreeGrafter"/>
</dbReference>
<dbReference type="InterPro" id="IPR001084">
    <property type="entry name" value="MAP_tubulin-bd_rpt"/>
</dbReference>
<evidence type="ECO:0000313" key="9">
    <source>
        <dbReference type="Ensembl" id="ENSOTSP00005094487.2"/>
    </source>
</evidence>
<evidence type="ECO:0000256" key="8">
    <source>
        <dbReference type="SAM" id="MobiDB-lite"/>
    </source>
</evidence>
<organism evidence="9 10">
    <name type="scientific">Oncorhynchus tshawytscha</name>
    <name type="common">Chinook salmon</name>
    <name type="synonym">Salmo tshawytscha</name>
    <dbReference type="NCBI Taxonomy" id="74940"/>
    <lineage>
        <taxon>Eukaryota</taxon>
        <taxon>Metazoa</taxon>
        <taxon>Chordata</taxon>
        <taxon>Craniata</taxon>
        <taxon>Vertebrata</taxon>
        <taxon>Euteleostomi</taxon>
        <taxon>Actinopterygii</taxon>
        <taxon>Neopterygii</taxon>
        <taxon>Teleostei</taxon>
        <taxon>Protacanthopterygii</taxon>
        <taxon>Salmoniformes</taxon>
        <taxon>Salmonidae</taxon>
        <taxon>Salmoninae</taxon>
        <taxon>Oncorhynchus</taxon>
    </lineage>
</organism>
<dbReference type="PROSITE" id="PS51491">
    <property type="entry name" value="TAU_MAP_2"/>
    <property type="match status" value="5"/>
</dbReference>
<dbReference type="GeneTree" id="ENSGT00940000155494"/>
<dbReference type="Ensembl" id="ENSOTST00005102407.2">
    <property type="protein sequence ID" value="ENSOTSP00005094487.2"/>
    <property type="gene ID" value="ENSOTSG00005044044.2"/>
</dbReference>
<feature type="region of interest" description="Disordered" evidence="8">
    <location>
        <begin position="344"/>
        <end position="413"/>
    </location>
</feature>
<dbReference type="InterPro" id="IPR027324">
    <property type="entry name" value="MAP2/MAP4/Tau"/>
</dbReference>
<dbReference type="GO" id="GO:0005874">
    <property type="term" value="C:microtubule"/>
    <property type="evidence" value="ECO:0007669"/>
    <property type="project" value="UniProtKB-KW"/>
</dbReference>
<feature type="compositionally biased region" description="Basic and acidic residues" evidence="8">
    <location>
        <begin position="111"/>
        <end position="120"/>
    </location>
</feature>
<keyword evidence="10" id="KW-1185">Reference proteome</keyword>
<evidence type="ECO:0000256" key="1">
    <source>
        <dbReference type="ARBA" id="ARBA00004245"/>
    </source>
</evidence>
<feature type="compositionally biased region" description="Pro residues" evidence="8">
    <location>
        <begin position="383"/>
        <end position="397"/>
    </location>
</feature>
<keyword evidence="4 7" id="KW-0493">Microtubule</keyword>
<proteinExistence type="predicted"/>
<feature type="compositionally biased region" description="Low complexity" evidence="8">
    <location>
        <begin position="149"/>
        <end position="170"/>
    </location>
</feature>
<dbReference type="PROSITE" id="PS00229">
    <property type="entry name" value="TAU_MAP_1"/>
    <property type="match status" value="3"/>
</dbReference>
<dbReference type="GO" id="GO:0000226">
    <property type="term" value="P:microtubule cytoskeleton organization"/>
    <property type="evidence" value="ECO:0007669"/>
    <property type="project" value="TreeGrafter"/>
</dbReference>
<evidence type="ECO:0000256" key="2">
    <source>
        <dbReference type="ARBA" id="ARBA00022490"/>
    </source>
</evidence>
<dbReference type="GO" id="GO:0031175">
    <property type="term" value="P:neuron projection development"/>
    <property type="evidence" value="ECO:0007669"/>
    <property type="project" value="TreeGrafter"/>
</dbReference>
<evidence type="ECO:0000256" key="5">
    <source>
        <dbReference type="ARBA" id="ARBA00022737"/>
    </source>
</evidence>
<feature type="compositionally biased region" description="Polar residues" evidence="8">
    <location>
        <begin position="1"/>
        <end position="25"/>
    </location>
</feature>
<reference evidence="9" key="1">
    <citation type="submission" date="2025-08" db="UniProtKB">
        <authorList>
            <consortium name="Ensembl"/>
        </authorList>
    </citation>
    <scope>IDENTIFICATION</scope>
</reference>
<reference evidence="9" key="2">
    <citation type="submission" date="2025-09" db="UniProtKB">
        <authorList>
            <consortium name="Ensembl"/>
        </authorList>
    </citation>
    <scope>IDENTIFICATION</scope>
</reference>
<evidence type="ECO:0000256" key="7">
    <source>
        <dbReference type="RuleBase" id="RU000686"/>
    </source>
</evidence>
<evidence type="ECO:0000313" key="10">
    <source>
        <dbReference type="Proteomes" id="UP000694402"/>
    </source>
</evidence>
<gene>
    <name evidence="9" type="primary">mapta</name>
</gene>
<dbReference type="PANTHER" id="PTHR11501:SF14">
    <property type="entry name" value="MICROTUBULE-ASSOCIATED PROTEIN TAU"/>
    <property type="match status" value="1"/>
</dbReference>
<evidence type="ECO:0000256" key="6">
    <source>
        <dbReference type="ARBA" id="ARBA00023212"/>
    </source>
</evidence>
<sequence>MDQHQDYMNNAPNTYSYNSGDTMSASLAGMTINDLHHQENGVQLGHRSPGEGPMKVEPEEATLEDRAAEPQSELSELESNTCDEEVQLSASGEEEVQPATGGTASTAQAKIENDNADKKTLGGARPQAPGTKIPAKTPAPAIGKNKDNTSGQSSPGTPKSPSSKTLPGKPLAVATNQVKKVAVVRTPPKSPGSLKSRAPAPLTAAAPLPDLKNVRSKIGSTDNIKHQPGGGRVQILEKKLDVSNVQARCGSKANLNHTPGGGRVQILEKKVDVSNVQSRCGSKDNIKHTPGGGNVQIVHKKIDLSNVKSKCGSTANIHHKPGGGNVEIKSEKLDFKVQSKIGSMDNIGHVAGGGQRRKEKGKEAGDSHKDSPSNKGTYGPSPAVTPPQSPQPLPSAPITPILMNPLIKIEDSN</sequence>
<keyword evidence="5" id="KW-0677">Repeat</keyword>
<feature type="compositionally biased region" description="Basic and acidic residues" evidence="8">
    <location>
        <begin position="360"/>
        <end position="372"/>
    </location>
</feature>
<keyword evidence="6 7" id="KW-0206">Cytoskeleton</keyword>
<dbReference type="GO" id="GO:0008017">
    <property type="term" value="F:microtubule binding"/>
    <property type="evidence" value="ECO:0007669"/>
    <property type="project" value="InterPro"/>
</dbReference>
<feature type="compositionally biased region" description="Acidic residues" evidence="8">
    <location>
        <begin position="81"/>
        <end position="96"/>
    </location>
</feature>
<accession>A0A8C8JFT5</accession>